<reference evidence="2 3" key="1">
    <citation type="submission" date="2014-04" db="EMBL/GenBank/DDBJ databases">
        <authorList>
            <consortium name="DOE Joint Genome Institute"/>
            <person name="Kuo A."/>
            <person name="Kohler A."/>
            <person name="Nagy L.G."/>
            <person name="Floudas D."/>
            <person name="Copeland A."/>
            <person name="Barry K.W."/>
            <person name="Cichocki N."/>
            <person name="Veneault-Fourrey C."/>
            <person name="LaButti K."/>
            <person name="Lindquist E.A."/>
            <person name="Lipzen A."/>
            <person name="Lundell T."/>
            <person name="Morin E."/>
            <person name="Murat C."/>
            <person name="Sun H."/>
            <person name="Tunlid A."/>
            <person name="Henrissat B."/>
            <person name="Grigoriev I.V."/>
            <person name="Hibbett D.S."/>
            <person name="Martin F."/>
            <person name="Nordberg H.P."/>
            <person name="Cantor M.N."/>
            <person name="Hua S.X."/>
        </authorList>
    </citation>
    <scope>NUCLEOTIDE SEQUENCE [LARGE SCALE GENOMIC DNA]</scope>
    <source>
        <strain evidence="2 3">Foug A</strain>
    </source>
</reference>
<feature type="compositionally biased region" description="Polar residues" evidence="1">
    <location>
        <begin position="266"/>
        <end position="283"/>
    </location>
</feature>
<dbReference type="Proteomes" id="UP000053989">
    <property type="component" value="Unassembled WGS sequence"/>
</dbReference>
<protein>
    <submittedName>
        <fullName evidence="2">Uncharacterized protein</fullName>
    </submittedName>
</protein>
<keyword evidence="3" id="KW-1185">Reference proteome</keyword>
<name>A0A0C3D5S2_9AGAM</name>
<dbReference type="InParanoid" id="A0A0C3D5S2"/>
<feature type="region of interest" description="Disordered" evidence="1">
    <location>
        <begin position="259"/>
        <end position="305"/>
    </location>
</feature>
<reference evidence="3" key="2">
    <citation type="submission" date="2015-01" db="EMBL/GenBank/DDBJ databases">
        <title>Evolutionary Origins and Diversification of the Mycorrhizal Mutualists.</title>
        <authorList>
            <consortium name="DOE Joint Genome Institute"/>
            <consortium name="Mycorrhizal Genomics Consortium"/>
            <person name="Kohler A."/>
            <person name="Kuo A."/>
            <person name="Nagy L.G."/>
            <person name="Floudas D."/>
            <person name="Copeland A."/>
            <person name="Barry K.W."/>
            <person name="Cichocki N."/>
            <person name="Veneault-Fourrey C."/>
            <person name="LaButti K."/>
            <person name="Lindquist E.A."/>
            <person name="Lipzen A."/>
            <person name="Lundell T."/>
            <person name="Morin E."/>
            <person name="Murat C."/>
            <person name="Riley R."/>
            <person name="Ohm R."/>
            <person name="Sun H."/>
            <person name="Tunlid A."/>
            <person name="Henrissat B."/>
            <person name="Grigoriev I.V."/>
            <person name="Hibbett D.S."/>
            <person name="Martin F."/>
        </authorList>
    </citation>
    <scope>NUCLEOTIDE SEQUENCE [LARGE SCALE GENOMIC DNA]</scope>
    <source>
        <strain evidence="3">Foug A</strain>
    </source>
</reference>
<gene>
    <name evidence="2" type="ORF">SCLCIDRAFT_142577</name>
</gene>
<organism evidence="2 3">
    <name type="scientific">Scleroderma citrinum Foug A</name>
    <dbReference type="NCBI Taxonomy" id="1036808"/>
    <lineage>
        <taxon>Eukaryota</taxon>
        <taxon>Fungi</taxon>
        <taxon>Dikarya</taxon>
        <taxon>Basidiomycota</taxon>
        <taxon>Agaricomycotina</taxon>
        <taxon>Agaricomycetes</taxon>
        <taxon>Agaricomycetidae</taxon>
        <taxon>Boletales</taxon>
        <taxon>Sclerodermatineae</taxon>
        <taxon>Sclerodermataceae</taxon>
        <taxon>Scleroderma</taxon>
    </lineage>
</organism>
<sequence length="396" mass="43694">MQQLLALGPDLAYVLASLANAGNISASQIKKARIGLPSFSATKWSEVAPQFGLSDDLATARFDSYPITPVLLPPSFHEAIAEAAWHIQDVYQERISQEREEARVRAFDAYLIPIVGLFQGRVIDKLEHPMTSTAYSSGGEVEHELFMIGGIIFFVIKLKLGYEGQDNVAQLFLELLSAAEMNKKIDFEGLRVHGLLTDLQAFHFYSYDPTRRKFAFDETLQASGAREAFIADMILTNKVFTVILSAYVEGLAASVEASCERPPRSPTGSSPVQRLLSNGTDDNVSQKETSRAHDTDGLTNSGPRKSTGQWELAHVFAMQCLVLLKMLKTSLAKRSDCLILYCCSSVRFIPRVSYYSGKADPSTESELRELACRIVRTEYMTMVGASEQHVLATDGG</sequence>
<dbReference type="EMBL" id="KN822241">
    <property type="protein sequence ID" value="KIM51769.1"/>
    <property type="molecule type" value="Genomic_DNA"/>
</dbReference>
<dbReference type="OrthoDB" id="3248548at2759"/>
<accession>A0A0C3D5S2</accession>
<evidence type="ECO:0000256" key="1">
    <source>
        <dbReference type="SAM" id="MobiDB-lite"/>
    </source>
</evidence>
<proteinExistence type="predicted"/>
<evidence type="ECO:0000313" key="3">
    <source>
        <dbReference type="Proteomes" id="UP000053989"/>
    </source>
</evidence>
<dbReference type="HOGENOM" id="CLU_644154_0_0_1"/>
<evidence type="ECO:0000313" key="2">
    <source>
        <dbReference type="EMBL" id="KIM51769.1"/>
    </source>
</evidence>
<dbReference type="AlphaFoldDB" id="A0A0C3D5S2"/>
<feature type="compositionally biased region" description="Basic and acidic residues" evidence="1">
    <location>
        <begin position="284"/>
        <end position="296"/>
    </location>
</feature>